<dbReference type="PANTHER" id="PTHR37423">
    <property type="entry name" value="SOLUBLE LYTIC MUREIN TRANSGLYCOSYLASE-RELATED"/>
    <property type="match status" value="1"/>
</dbReference>
<organism evidence="4 5">
    <name type="scientific">Thermanaeromonas toyohensis ToBE</name>
    <dbReference type="NCBI Taxonomy" id="698762"/>
    <lineage>
        <taxon>Bacteria</taxon>
        <taxon>Bacillati</taxon>
        <taxon>Bacillota</taxon>
        <taxon>Clostridia</taxon>
        <taxon>Neomoorellales</taxon>
        <taxon>Neomoorellaceae</taxon>
        <taxon>Thermanaeromonas</taxon>
    </lineage>
</organism>
<dbReference type="Pfam" id="PF01464">
    <property type="entry name" value="SLT"/>
    <property type="match status" value="1"/>
</dbReference>
<feature type="compositionally biased region" description="Polar residues" evidence="2">
    <location>
        <begin position="60"/>
        <end position="77"/>
    </location>
</feature>
<dbReference type="InterPro" id="IPR000189">
    <property type="entry name" value="Transglyc_AS"/>
</dbReference>
<dbReference type="EMBL" id="LT838272">
    <property type="protein sequence ID" value="SMB95647.1"/>
    <property type="molecule type" value="Genomic_DNA"/>
</dbReference>
<evidence type="ECO:0000256" key="2">
    <source>
        <dbReference type="SAM" id="MobiDB-lite"/>
    </source>
</evidence>
<reference evidence="4 5" key="1">
    <citation type="submission" date="2017-04" db="EMBL/GenBank/DDBJ databases">
        <authorList>
            <person name="Afonso C.L."/>
            <person name="Miller P.J."/>
            <person name="Scott M.A."/>
            <person name="Spackman E."/>
            <person name="Goraichik I."/>
            <person name="Dimitrov K.M."/>
            <person name="Suarez D.L."/>
            <person name="Swayne D.E."/>
        </authorList>
    </citation>
    <scope>NUCLEOTIDE SEQUENCE [LARGE SCALE GENOMIC DNA]</scope>
    <source>
        <strain evidence="4 5">ToBE</strain>
    </source>
</reference>
<feature type="domain" description="Transglycosylase SLT" evidence="3">
    <location>
        <begin position="89"/>
        <end position="194"/>
    </location>
</feature>
<dbReference type="PANTHER" id="PTHR37423:SF2">
    <property type="entry name" value="MEMBRANE-BOUND LYTIC MUREIN TRANSGLYCOSYLASE C"/>
    <property type="match status" value="1"/>
</dbReference>
<dbReference type="STRING" id="698762.SAMN00808754_1298"/>
<dbReference type="SUPFAM" id="SSF53955">
    <property type="entry name" value="Lysozyme-like"/>
    <property type="match status" value="1"/>
</dbReference>
<evidence type="ECO:0000256" key="1">
    <source>
        <dbReference type="ARBA" id="ARBA00007734"/>
    </source>
</evidence>
<proteinExistence type="inferred from homology"/>
<comment type="similarity">
    <text evidence="1">Belongs to the transglycosylase Slt family.</text>
</comment>
<evidence type="ECO:0000313" key="5">
    <source>
        <dbReference type="Proteomes" id="UP000192569"/>
    </source>
</evidence>
<keyword evidence="5" id="KW-1185">Reference proteome</keyword>
<dbReference type="AlphaFoldDB" id="A0A1W1VQM4"/>
<dbReference type="GO" id="GO:0008933">
    <property type="term" value="F:peptidoglycan lytic transglycosylase activity"/>
    <property type="evidence" value="ECO:0007669"/>
    <property type="project" value="InterPro"/>
</dbReference>
<evidence type="ECO:0000313" key="4">
    <source>
        <dbReference type="EMBL" id="SMB95647.1"/>
    </source>
</evidence>
<accession>A0A1W1VQM4</accession>
<dbReference type="Proteomes" id="UP000192569">
    <property type="component" value="Chromosome I"/>
</dbReference>
<gene>
    <name evidence="4" type="ORF">SAMN00808754_1298</name>
</gene>
<dbReference type="InterPro" id="IPR008258">
    <property type="entry name" value="Transglycosylase_SLT_dom_1"/>
</dbReference>
<evidence type="ECO:0000259" key="3">
    <source>
        <dbReference type="Pfam" id="PF01464"/>
    </source>
</evidence>
<dbReference type="InterPro" id="IPR023346">
    <property type="entry name" value="Lysozyme-like_dom_sf"/>
</dbReference>
<dbReference type="PROSITE" id="PS00922">
    <property type="entry name" value="TRANSGLYCOSYLASE"/>
    <property type="match status" value="1"/>
</dbReference>
<dbReference type="Gene3D" id="1.10.530.10">
    <property type="match status" value="1"/>
</dbReference>
<sequence>MEIESLWTASSTWMEFPVRQRASKGCSRLLFNLLFLRVLARLISSQGKGQSVSLLPEGNPSLSPFHSKRGASTSSMRTEVPGELRKLLEEVARQYQLPLNLLQGVVKAESNFNPQAVSPSGALGLMQLMPETARALGVKNPFDPRENLEAGARYLRQMLDLFQGNIDLALAAYNAGPGTVQRYGGIPPYRETQEYIKKVKGIAQGFETWS</sequence>
<name>A0A1W1VQM4_9FIRM</name>
<protein>
    <submittedName>
        <fullName evidence="4">Transglycosylase SLT domain-containing protein</fullName>
    </submittedName>
</protein>
<dbReference type="GO" id="GO:0016020">
    <property type="term" value="C:membrane"/>
    <property type="evidence" value="ECO:0007669"/>
    <property type="project" value="InterPro"/>
</dbReference>
<feature type="region of interest" description="Disordered" evidence="2">
    <location>
        <begin position="50"/>
        <end position="78"/>
    </location>
</feature>
<dbReference type="GO" id="GO:0000270">
    <property type="term" value="P:peptidoglycan metabolic process"/>
    <property type="evidence" value="ECO:0007669"/>
    <property type="project" value="InterPro"/>
</dbReference>
<dbReference type="CDD" id="cd00254">
    <property type="entry name" value="LT-like"/>
    <property type="match status" value="1"/>
</dbReference>